<comment type="similarity">
    <text evidence="2">Belongs to the autoinducer-2 exporter (AI-2E) (TC 2.A.86) family.</text>
</comment>
<feature type="transmembrane region" description="Helical" evidence="6">
    <location>
        <begin position="192"/>
        <end position="213"/>
    </location>
</feature>
<keyword evidence="5 6" id="KW-0472">Membrane</keyword>
<gene>
    <name evidence="7" type="ORF">MNB_SV-10-391</name>
</gene>
<reference evidence="7" key="1">
    <citation type="submission" date="2016-10" db="EMBL/GenBank/DDBJ databases">
        <authorList>
            <person name="de Groot N.N."/>
        </authorList>
    </citation>
    <scope>NUCLEOTIDE SEQUENCE</scope>
</reference>
<evidence type="ECO:0000256" key="1">
    <source>
        <dbReference type="ARBA" id="ARBA00004141"/>
    </source>
</evidence>
<evidence type="ECO:0000313" key="7">
    <source>
        <dbReference type="EMBL" id="SFV64864.1"/>
    </source>
</evidence>
<evidence type="ECO:0000256" key="4">
    <source>
        <dbReference type="ARBA" id="ARBA00022989"/>
    </source>
</evidence>
<feature type="transmembrane region" description="Helical" evidence="6">
    <location>
        <begin position="7"/>
        <end position="25"/>
    </location>
</feature>
<evidence type="ECO:0000256" key="2">
    <source>
        <dbReference type="ARBA" id="ARBA00009773"/>
    </source>
</evidence>
<evidence type="ECO:0000256" key="5">
    <source>
        <dbReference type="ARBA" id="ARBA00023136"/>
    </source>
</evidence>
<dbReference type="EMBL" id="FPHL01000037">
    <property type="protein sequence ID" value="SFV64864.1"/>
    <property type="molecule type" value="Genomic_DNA"/>
</dbReference>
<sequence length="345" mass="37839">MQEQHAKVGYTFIVMASVVIILAGIKMAAVIIVPFLLALFLATILSPFYLWLKKLGINEIFSLVIIVFFLLLVISSMITLIGNSVQDFSQNIPMYELKLRTDLQHMFEMLDQWGIHVPKKDILAMFHTNSIMHYIAGTLKSFGSLLTNSFMIILTVIFMLMEISQFTAKLSQTNIRGLTTLTQVSDKIKHYILLKALTSAATGIIITIILKAMGIHYAVLWGLLAFLLNFIPNIGSILAAIPAVLMALIQFNLTTALIVSGAYLAVNVLIGSILEPRILGKGLGLSTLIVFLSLIFWGWLLGPVGMLLSVPLTVMVKIALDTQPDTKWIATMLGSGGDTKAAENA</sequence>
<protein>
    <submittedName>
        <fullName evidence="7">Putative transport protein</fullName>
    </submittedName>
</protein>
<keyword evidence="4 6" id="KW-1133">Transmembrane helix</keyword>
<organism evidence="7">
    <name type="scientific">hydrothermal vent metagenome</name>
    <dbReference type="NCBI Taxonomy" id="652676"/>
    <lineage>
        <taxon>unclassified sequences</taxon>
        <taxon>metagenomes</taxon>
        <taxon>ecological metagenomes</taxon>
    </lineage>
</organism>
<accession>A0A1W1CGH9</accession>
<feature type="transmembrane region" description="Helical" evidence="6">
    <location>
        <begin position="59"/>
        <end position="81"/>
    </location>
</feature>
<dbReference type="GO" id="GO:0055085">
    <property type="term" value="P:transmembrane transport"/>
    <property type="evidence" value="ECO:0007669"/>
    <property type="project" value="TreeGrafter"/>
</dbReference>
<evidence type="ECO:0000256" key="3">
    <source>
        <dbReference type="ARBA" id="ARBA00022692"/>
    </source>
</evidence>
<feature type="transmembrane region" description="Helical" evidence="6">
    <location>
        <begin position="286"/>
        <end position="308"/>
    </location>
</feature>
<comment type="subcellular location">
    <subcellularLocation>
        <location evidence="1">Membrane</location>
        <topology evidence="1">Multi-pass membrane protein</topology>
    </subcellularLocation>
</comment>
<name>A0A1W1CGH9_9ZZZZ</name>
<dbReference type="Pfam" id="PF01594">
    <property type="entry name" value="AI-2E_transport"/>
    <property type="match status" value="1"/>
</dbReference>
<evidence type="ECO:0000256" key="6">
    <source>
        <dbReference type="SAM" id="Phobius"/>
    </source>
</evidence>
<dbReference type="AlphaFoldDB" id="A0A1W1CGH9"/>
<dbReference type="PANTHER" id="PTHR21716:SF64">
    <property type="entry name" value="AI-2 TRANSPORT PROTEIN TQSA"/>
    <property type="match status" value="1"/>
</dbReference>
<proteinExistence type="inferred from homology"/>
<feature type="transmembrane region" description="Helical" evidence="6">
    <location>
        <begin position="31"/>
        <end position="52"/>
    </location>
</feature>
<feature type="transmembrane region" description="Helical" evidence="6">
    <location>
        <begin position="253"/>
        <end position="274"/>
    </location>
</feature>
<feature type="transmembrane region" description="Helical" evidence="6">
    <location>
        <begin position="219"/>
        <end position="241"/>
    </location>
</feature>
<dbReference type="InterPro" id="IPR002549">
    <property type="entry name" value="AI-2E-like"/>
</dbReference>
<feature type="transmembrane region" description="Helical" evidence="6">
    <location>
        <begin position="142"/>
        <end position="161"/>
    </location>
</feature>
<keyword evidence="3 6" id="KW-0812">Transmembrane</keyword>
<dbReference type="PANTHER" id="PTHR21716">
    <property type="entry name" value="TRANSMEMBRANE PROTEIN"/>
    <property type="match status" value="1"/>
</dbReference>
<dbReference type="GO" id="GO:0016020">
    <property type="term" value="C:membrane"/>
    <property type="evidence" value="ECO:0007669"/>
    <property type="project" value="UniProtKB-SubCell"/>
</dbReference>